<name>A0A2A2H4L2_METBR</name>
<keyword evidence="2" id="KW-1185">Reference proteome</keyword>
<comment type="caution">
    <text evidence="1">The sequence shown here is derived from an EMBL/GenBank/DDBJ whole genome shotgun (WGS) entry which is preliminary data.</text>
</comment>
<dbReference type="PIRSF" id="PIRSF021898">
    <property type="entry name" value="UCP021898"/>
    <property type="match status" value="1"/>
</dbReference>
<dbReference type="Proteomes" id="UP000217784">
    <property type="component" value="Unassembled WGS sequence"/>
</dbReference>
<dbReference type="InterPro" id="IPR016797">
    <property type="entry name" value="UCP021898"/>
</dbReference>
<organism evidence="1 2">
    <name type="scientific">Methanobacterium bryantii</name>
    <dbReference type="NCBI Taxonomy" id="2161"/>
    <lineage>
        <taxon>Archaea</taxon>
        <taxon>Methanobacteriati</taxon>
        <taxon>Methanobacteriota</taxon>
        <taxon>Methanomada group</taxon>
        <taxon>Methanobacteria</taxon>
        <taxon>Methanobacteriales</taxon>
        <taxon>Methanobacteriaceae</taxon>
        <taxon>Methanobacterium</taxon>
    </lineage>
</organism>
<evidence type="ECO:0000313" key="1">
    <source>
        <dbReference type="EMBL" id="PAV04297.1"/>
    </source>
</evidence>
<dbReference type="Gene3D" id="3.20.20.140">
    <property type="entry name" value="Metal-dependent hydrolases"/>
    <property type="match status" value="1"/>
</dbReference>
<evidence type="ECO:0000313" key="2">
    <source>
        <dbReference type="Proteomes" id="UP000217784"/>
    </source>
</evidence>
<dbReference type="InterPro" id="IPR046249">
    <property type="entry name" value="DUF6282"/>
</dbReference>
<dbReference type="EMBL" id="LMVM01000023">
    <property type="protein sequence ID" value="PAV04297.1"/>
    <property type="molecule type" value="Genomic_DNA"/>
</dbReference>
<reference evidence="1 2" key="1">
    <citation type="journal article" date="2017" name="BMC Genomics">
        <title>Genomic analysis of methanogenic archaea reveals a shift towards energy conservation.</title>
        <authorList>
            <person name="Gilmore S.P."/>
            <person name="Henske J.K."/>
            <person name="Sexton J.A."/>
            <person name="Solomon K.V."/>
            <person name="Seppala S."/>
            <person name="Yoo J.I."/>
            <person name="Huyett L.M."/>
            <person name="Pressman A."/>
            <person name="Cogan J.Z."/>
            <person name="Kivenson V."/>
            <person name="Peng X."/>
            <person name="Tan Y."/>
            <person name="Valentine D.L."/>
            <person name="O'Malley M.A."/>
        </authorList>
    </citation>
    <scope>NUCLEOTIDE SEQUENCE [LARGE SCALE GENOMIC DNA]</scope>
    <source>
        <strain evidence="1 2">M.o.H.</strain>
    </source>
</reference>
<gene>
    <name evidence="1" type="ORF">ASJ80_05465</name>
</gene>
<sequence>MFMENLKDKYTLEGFIDTHIHTSPDIKPRILNDIEAAYGAKQEKMGAIVIKSHVESTAGRAQIAEKISGFKVIGGVCLNLSVGGLNPDAVKVTAELGGKIVWFPTISASDISITYENIENILNIIAEKELVLATGHLKPEDIFLLLDYAKSLKIKKIIINHPLTGVVGATVDEQKEMSKYAYLEHCFVACMKKHDNLDPNVIADAIKEIGHERCIMATDFGQAHNPVPVEGMKMFINSMIKCGINENQIKKMCVQNPYKLFIN</sequence>
<proteinExistence type="predicted"/>
<accession>A0A2A2H4L2</accession>
<dbReference type="AlphaFoldDB" id="A0A2A2H4L2"/>
<dbReference type="Pfam" id="PF19799">
    <property type="entry name" value="DUF6282"/>
    <property type="match status" value="2"/>
</dbReference>
<protein>
    <recommendedName>
        <fullName evidence="3">Amidohydrolase-related domain-containing protein</fullName>
    </recommendedName>
</protein>
<dbReference type="InterPro" id="IPR032466">
    <property type="entry name" value="Metal_Hydrolase"/>
</dbReference>
<evidence type="ECO:0008006" key="3">
    <source>
        <dbReference type="Google" id="ProtNLM"/>
    </source>
</evidence>
<dbReference type="SUPFAM" id="SSF51556">
    <property type="entry name" value="Metallo-dependent hydrolases"/>
    <property type="match status" value="1"/>
</dbReference>